<comment type="caution">
    <text evidence="3">The sequence shown here is derived from an EMBL/GenBank/DDBJ whole genome shotgun (WGS) entry which is preliminary data.</text>
</comment>
<evidence type="ECO:0000313" key="4">
    <source>
        <dbReference type="Proteomes" id="UP000051950"/>
    </source>
</evidence>
<dbReference type="RefSeq" id="WP_057931365.1">
    <property type="nucleotide sequence ID" value="NZ_LMZQ01000003.1"/>
</dbReference>
<dbReference type="AlphaFoldDB" id="A0A0T5VTB8"/>
<protein>
    <recommendedName>
        <fullName evidence="2">PEGA domain-containing protein</fullName>
    </recommendedName>
</protein>
<feature type="signal peptide" evidence="1">
    <location>
        <begin position="1"/>
        <end position="22"/>
    </location>
</feature>
<feature type="domain" description="PEGA" evidence="2">
    <location>
        <begin position="28"/>
        <end position="75"/>
    </location>
</feature>
<feature type="chain" id="PRO_5006665696" description="PEGA domain-containing protein" evidence="1">
    <location>
        <begin position="23"/>
        <end position="125"/>
    </location>
</feature>
<proteinExistence type="predicted"/>
<evidence type="ECO:0000313" key="3">
    <source>
        <dbReference type="EMBL" id="KRT17121.1"/>
    </source>
</evidence>
<dbReference type="InterPro" id="IPR013229">
    <property type="entry name" value="PEGA"/>
</dbReference>
<accession>A0A0T5VTB8</accession>
<sequence length="125" mass="13371">MKRVFNIAAVSATLLLSSCATIFTGTTQTVQINSNPPAATIEVDGVKTGVTPMAVPLKKGFTGQTISLKLDGYETKTFQPQSTFNAVSVVNLLFIPGFIVDAATGAMMKYDPKVYEFTLETKKAN</sequence>
<keyword evidence="1" id="KW-0732">Signal</keyword>
<dbReference type="PROSITE" id="PS51257">
    <property type="entry name" value="PROKAR_LIPOPROTEIN"/>
    <property type="match status" value="1"/>
</dbReference>
<evidence type="ECO:0000259" key="2">
    <source>
        <dbReference type="Pfam" id="PF08308"/>
    </source>
</evidence>
<dbReference type="STRING" id="687842.ASU31_05455"/>
<dbReference type="OrthoDB" id="1524740at2"/>
<reference evidence="3 4" key="1">
    <citation type="submission" date="2015-11" db="EMBL/GenBank/DDBJ databases">
        <title>Sequence of Pedobacter ginsenosidimutans.</title>
        <authorList>
            <person name="Carson E."/>
            <person name="Keyser V."/>
            <person name="Newman J."/>
            <person name="Miller J."/>
        </authorList>
    </citation>
    <scope>NUCLEOTIDE SEQUENCE [LARGE SCALE GENOMIC DNA]</scope>
    <source>
        <strain evidence="3 4">KACC 14530</strain>
    </source>
</reference>
<organism evidence="3 4">
    <name type="scientific">Pedobacter ginsenosidimutans</name>
    <dbReference type="NCBI Taxonomy" id="687842"/>
    <lineage>
        <taxon>Bacteria</taxon>
        <taxon>Pseudomonadati</taxon>
        <taxon>Bacteroidota</taxon>
        <taxon>Sphingobacteriia</taxon>
        <taxon>Sphingobacteriales</taxon>
        <taxon>Sphingobacteriaceae</taxon>
        <taxon>Pedobacter</taxon>
    </lineage>
</organism>
<name>A0A0T5VTB8_9SPHI</name>
<dbReference type="Pfam" id="PF08308">
    <property type="entry name" value="PEGA"/>
    <property type="match status" value="1"/>
</dbReference>
<dbReference type="EMBL" id="LMZQ01000003">
    <property type="protein sequence ID" value="KRT17121.1"/>
    <property type="molecule type" value="Genomic_DNA"/>
</dbReference>
<dbReference type="Proteomes" id="UP000051950">
    <property type="component" value="Unassembled WGS sequence"/>
</dbReference>
<evidence type="ECO:0000256" key="1">
    <source>
        <dbReference type="SAM" id="SignalP"/>
    </source>
</evidence>
<gene>
    <name evidence="3" type="ORF">ASU31_05455</name>
</gene>
<keyword evidence="4" id="KW-1185">Reference proteome</keyword>